<feature type="binding site" evidence="1">
    <location>
        <position position="48"/>
    </location>
    <ligand>
        <name>Mg(2+)</name>
        <dbReference type="ChEBI" id="CHEBI:18420"/>
        <label>1</label>
    </ligand>
</feature>
<dbReference type="Pfam" id="PF03747">
    <property type="entry name" value="ADP_ribosyl_GH"/>
    <property type="match status" value="1"/>
</dbReference>
<accession>D1VZ04</accession>
<protein>
    <submittedName>
        <fullName evidence="2">ADP-ribosylglycohydrolase</fullName>
    </submittedName>
</protein>
<keyword evidence="3" id="KW-1185">Reference proteome</keyword>
<dbReference type="InterPro" id="IPR036705">
    <property type="entry name" value="Ribosyl_crysJ1_sf"/>
</dbReference>
<evidence type="ECO:0000313" key="3">
    <source>
        <dbReference type="Proteomes" id="UP000004001"/>
    </source>
</evidence>
<dbReference type="InterPro" id="IPR005502">
    <property type="entry name" value="Ribosyl_crysJ1"/>
</dbReference>
<dbReference type="Proteomes" id="UP000004001">
    <property type="component" value="Unassembled WGS sequence"/>
</dbReference>
<keyword evidence="1" id="KW-0479">Metal-binding</keyword>
<keyword evidence="1" id="KW-0460">Magnesium</keyword>
<dbReference type="GO" id="GO:0016787">
    <property type="term" value="F:hydrolase activity"/>
    <property type="evidence" value="ECO:0007669"/>
    <property type="project" value="UniProtKB-KW"/>
</dbReference>
<sequence>MAIQFHQVTFKNMTGAIIGDIVGSQFRFNTTDVKDNVELFTNECSFTDHTICAVAIADAIMNNGSYQEALLDWCHRYPNPQGGYSDMITQWLKDPTTSTVSSFDNSAAKRIGAVGWLFNDYHQVLSESKRCAEVSHTHPEAIKGAQCVATLIYWLRTCRIRREEIEKAVKHNFGYEIPSLREIYATIHHGQNDAACQEIVPWSIRCFLESENFEDALRIAISISGDSVAEAVICGSIAEAYYQIPDELIEKAFGYLTKDILQIVEQYYEYLGSHLNK</sequence>
<comment type="caution">
    <text evidence="2">The sequence shown here is derived from an EMBL/GenBank/DDBJ whole genome shotgun (WGS) entry which is preliminary data.</text>
</comment>
<dbReference type="SUPFAM" id="SSF101478">
    <property type="entry name" value="ADP-ribosylglycohydrolase"/>
    <property type="match status" value="1"/>
</dbReference>
<dbReference type="EMBL" id="ADEF01000028">
    <property type="protein sequence ID" value="EFA97683.1"/>
    <property type="molecule type" value="Genomic_DNA"/>
</dbReference>
<feature type="binding site" evidence="1">
    <location>
        <position position="226"/>
    </location>
    <ligand>
        <name>Mg(2+)</name>
        <dbReference type="ChEBI" id="CHEBI:18420"/>
        <label>1</label>
    </ligand>
</feature>
<dbReference type="GO" id="GO:0046872">
    <property type="term" value="F:metal ion binding"/>
    <property type="evidence" value="ECO:0007669"/>
    <property type="project" value="UniProtKB-KW"/>
</dbReference>
<evidence type="ECO:0000313" key="2">
    <source>
        <dbReference type="EMBL" id="EFA97683.1"/>
    </source>
</evidence>
<feature type="binding site" evidence="1">
    <location>
        <position position="47"/>
    </location>
    <ligand>
        <name>Mg(2+)</name>
        <dbReference type="ChEBI" id="CHEBI:18420"/>
        <label>1</label>
    </ligand>
</feature>
<name>D1VZ04_9BACT</name>
<reference evidence="2 3" key="1">
    <citation type="submission" date="2009-12" db="EMBL/GenBank/DDBJ databases">
        <title>Genome Sequence of Prevotella timonensis CRIS 5C-B1.</title>
        <authorList>
            <person name="Durkin A.S."/>
            <person name="Madupu R."/>
            <person name="Torralba M."/>
            <person name="Methe B."/>
            <person name="Sutton G."/>
            <person name="Strausberg R.L."/>
            <person name="Nelson K.E."/>
        </authorList>
    </citation>
    <scope>NUCLEOTIDE SEQUENCE [LARGE SCALE GENOMIC DNA]</scope>
    <source>
        <strain evidence="2 3">CRIS 5C-B1</strain>
    </source>
</reference>
<evidence type="ECO:0000256" key="1">
    <source>
        <dbReference type="PIRSR" id="PIRSR605502-1"/>
    </source>
</evidence>
<dbReference type="InterPro" id="IPR050792">
    <property type="entry name" value="ADP-ribosylglycohydrolase"/>
</dbReference>
<dbReference type="eggNOG" id="COG1397">
    <property type="taxonomic scope" value="Bacteria"/>
</dbReference>
<dbReference type="PANTHER" id="PTHR16222:SF12">
    <property type="entry name" value="ADP-RIBOSYLGLYCOHYDROLASE-RELATED"/>
    <property type="match status" value="1"/>
</dbReference>
<keyword evidence="2" id="KW-0378">Hydrolase</keyword>
<dbReference type="AlphaFoldDB" id="D1VZ04"/>
<dbReference type="PANTHER" id="PTHR16222">
    <property type="entry name" value="ADP-RIBOSYLGLYCOHYDROLASE"/>
    <property type="match status" value="1"/>
</dbReference>
<comment type="cofactor">
    <cofactor evidence="1">
        <name>Mg(2+)</name>
        <dbReference type="ChEBI" id="CHEBI:18420"/>
    </cofactor>
    <text evidence="1">Binds 2 magnesium ions per subunit.</text>
</comment>
<proteinExistence type="predicted"/>
<organism evidence="2 3">
    <name type="scientific">Hoylesella timonensis CRIS 5C-B1</name>
    <dbReference type="NCBI Taxonomy" id="679189"/>
    <lineage>
        <taxon>Bacteria</taxon>
        <taxon>Pseudomonadati</taxon>
        <taxon>Bacteroidota</taxon>
        <taxon>Bacteroidia</taxon>
        <taxon>Bacteroidales</taxon>
        <taxon>Prevotellaceae</taxon>
        <taxon>Hoylesella</taxon>
    </lineage>
</organism>
<gene>
    <name evidence="2" type="ORF">HMPREF9019_1447</name>
</gene>
<dbReference type="Gene3D" id="1.10.4080.10">
    <property type="entry name" value="ADP-ribosylation/Crystallin J1"/>
    <property type="match status" value="1"/>
</dbReference>